<feature type="non-terminal residue" evidence="2">
    <location>
        <position position="1"/>
    </location>
</feature>
<feature type="compositionally biased region" description="Basic and acidic residues" evidence="1">
    <location>
        <begin position="13"/>
        <end position="34"/>
    </location>
</feature>
<protein>
    <submittedName>
        <fullName evidence="2">Uncharacterized protein</fullName>
    </submittedName>
</protein>
<dbReference type="EMBL" id="LXQA010374613">
    <property type="protein sequence ID" value="MCI47622.1"/>
    <property type="molecule type" value="Genomic_DNA"/>
</dbReference>
<evidence type="ECO:0000256" key="1">
    <source>
        <dbReference type="SAM" id="MobiDB-lite"/>
    </source>
</evidence>
<comment type="caution">
    <text evidence="2">The sequence shown here is derived from an EMBL/GenBank/DDBJ whole genome shotgun (WGS) entry which is preliminary data.</text>
</comment>
<sequence length="104" mass="11657">ALLGQEKLNAQKSKAELDLQERSTKKIKEGEHEFSNLSSGPKDYSDLVELQSMEVTGEKSYKEMVVGDDDDEVKLSDAEEDGRSDNGEEEEDGIRVEENKIGDY</sequence>
<evidence type="ECO:0000313" key="3">
    <source>
        <dbReference type="Proteomes" id="UP000265520"/>
    </source>
</evidence>
<feature type="non-terminal residue" evidence="2">
    <location>
        <position position="104"/>
    </location>
</feature>
<dbReference type="Proteomes" id="UP000265520">
    <property type="component" value="Unassembled WGS sequence"/>
</dbReference>
<reference evidence="2 3" key="1">
    <citation type="journal article" date="2018" name="Front. Plant Sci.">
        <title>Red Clover (Trifolium pratense) and Zigzag Clover (T. medium) - A Picture of Genomic Similarities and Differences.</title>
        <authorList>
            <person name="Dluhosova J."/>
            <person name="Istvanek J."/>
            <person name="Nedelnik J."/>
            <person name="Repkova J."/>
        </authorList>
    </citation>
    <scope>NUCLEOTIDE SEQUENCE [LARGE SCALE GENOMIC DNA]</scope>
    <source>
        <strain evidence="3">cv. 10/8</strain>
        <tissue evidence="2">Leaf</tissue>
    </source>
</reference>
<dbReference type="AlphaFoldDB" id="A0A392SGP1"/>
<name>A0A392SGP1_9FABA</name>
<feature type="region of interest" description="Disordered" evidence="1">
    <location>
        <begin position="65"/>
        <end position="104"/>
    </location>
</feature>
<keyword evidence="3" id="KW-1185">Reference proteome</keyword>
<feature type="compositionally biased region" description="Basic and acidic residues" evidence="1">
    <location>
        <begin position="73"/>
        <end position="86"/>
    </location>
</feature>
<accession>A0A392SGP1</accession>
<evidence type="ECO:0000313" key="2">
    <source>
        <dbReference type="EMBL" id="MCI47622.1"/>
    </source>
</evidence>
<feature type="compositionally biased region" description="Basic and acidic residues" evidence="1">
    <location>
        <begin position="93"/>
        <end position="104"/>
    </location>
</feature>
<proteinExistence type="predicted"/>
<feature type="region of interest" description="Disordered" evidence="1">
    <location>
        <begin position="1"/>
        <end position="45"/>
    </location>
</feature>
<organism evidence="2 3">
    <name type="scientific">Trifolium medium</name>
    <dbReference type="NCBI Taxonomy" id="97028"/>
    <lineage>
        <taxon>Eukaryota</taxon>
        <taxon>Viridiplantae</taxon>
        <taxon>Streptophyta</taxon>
        <taxon>Embryophyta</taxon>
        <taxon>Tracheophyta</taxon>
        <taxon>Spermatophyta</taxon>
        <taxon>Magnoliopsida</taxon>
        <taxon>eudicotyledons</taxon>
        <taxon>Gunneridae</taxon>
        <taxon>Pentapetalae</taxon>
        <taxon>rosids</taxon>
        <taxon>fabids</taxon>
        <taxon>Fabales</taxon>
        <taxon>Fabaceae</taxon>
        <taxon>Papilionoideae</taxon>
        <taxon>50 kb inversion clade</taxon>
        <taxon>NPAAA clade</taxon>
        <taxon>Hologalegina</taxon>
        <taxon>IRL clade</taxon>
        <taxon>Trifolieae</taxon>
        <taxon>Trifolium</taxon>
    </lineage>
</organism>